<accession>A0A2T8IGY2</accession>
<name>A0A2T8IGY2_9POAL</name>
<dbReference type="AlphaFoldDB" id="A0A2T8IGY2"/>
<feature type="compositionally biased region" description="Basic and acidic residues" evidence="1">
    <location>
        <begin position="64"/>
        <end position="75"/>
    </location>
</feature>
<dbReference type="Proteomes" id="UP000243499">
    <property type="component" value="Chromosome 6"/>
</dbReference>
<evidence type="ECO:0000256" key="1">
    <source>
        <dbReference type="SAM" id="MobiDB-lite"/>
    </source>
</evidence>
<organism evidence="2">
    <name type="scientific">Panicum hallii</name>
    <dbReference type="NCBI Taxonomy" id="206008"/>
    <lineage>
        <taxon>Eukaryota</taxon>
        <taxon>Viridiplantae</taxon>
        <taxon>Streptophyta</taxon>
        <taxon>Embryophyta</taxon>
        <taxon>Tracheophyta</taxon>
        <taxon>Spermatophyta</taxon>
        <taxon>Magnoliopsida</taxon>
        <taxon>Liliopsida</taxon>
        <taxon>Poales</taxon>
        <taxon>Poaceae</taxon>
        <taxon>PACMAD clade</taxon>
        <taxon>Panicoideae</taxon>
        <taxon>Panicodae</taxon>
        <taxon>Paniceae</taxon>
        <taxon>Panicinae</taxon>
        <taxon>Panicum</taxon>
        <taxon>Panicum sect. Panicum</taxon>
    </lineage>
</organism>
<sequence length="141" mass="16029">MELKEEGGRRGHRRPPRRGRRPSSTSRPNQSPSRRVEGRARWTRQEQRAGVPCQAGGGGAGRGGGEEQSRVEGPTRRRKDRCGGFVARRSRRGPVQWLQRARKRERERRRRSWGRLDPAEGRWALLPVPPGPVEKGRSGDL</sequence>
<gene>
    <name evidence="2" type="ORF">PAHAL_6G203500</name>
</gene>
<evidence type="ECO:0000313" key="2">
    <source>
        <dbReference type="EMBL" id="PVH36944.1"/>
    </source>
</evidence>
<feature type="compositionally biased region" description="Basic residues" evidence="1">
    <location>
        <begin position="100"/>
        <end position="113"/>
    </location>
</feature>
<feature type="compositionally biased region" description="Basic residues" evidence="1">
    <location>
        <begin position="10"/>
        <end position="21"/>
    </location>
</feature>
<feature type="compositionally biased region" description="Basic and acidic residues" evidence="1">
    <location>
        <begin position="34"/>
        <end position="47"/>
    </location>
</feature>
<proteinExistence type="predicted"/>
<feature type="region of interest" description="Disordered" evidence="1">
    <location>
        <begin position="1"/>
        <end position="141"/>
    </location>
</feature>
<reference evidence="2" key="1">
    <citation type="submission" date="2018-04" db="EMBL/GenBank/DDBJ databases">
        <title>WGS assembly of Panicum hallii.</title>
        <authorList>
            <person name="Lovell J."/>
            <person name="Jenkins J."/>
            <person name="Lowry D."/>
            <person name="Mamidi S."/>
            <person name="Sreedasyam A."/>
            <person name="Weng X."/>
            <person name="Barry K."/>
            <person name="Bonette J."/>
            <person name="Campitelli B."/>
            <person name="Daum C."/>
            <person name="Gordon S."/>
            <person name="Gould B."/>
            <person name="Lipzen A."/>
            <person name="Macqueen A."/>
            <person name="Palacio-Mejia J."/>
            <person name="Plott C."/>
            <person name="Shakirov E."/>
            <person name="Shu S."/>
            <person name="Yoshinaga Y."/>
            <person name="Zane M."/>
            <person name="Rokhsar D."/>
            <person name="Grimwood J."/>
            <person name="Schmutz J."/>
            <person name="Juenger T."/>
        </authorList>
    </citation>
    <scope>NUCLEOTIDE SEQUENCE [LARGE SCALE GENOMIC DNA]</scope>
    <source>
        <strain evidence="2">FIL2</strain>
    </source>
</reference>
<dbReference type="Gramene" id="PVH36944">
    <property type="protein sequence ID" value="PVH36944"/>
    <property type="gene ID" value="PAHAL_6G203500"/>
</dbReference>
<dbReference type="EMBL" id="CM008051">
    <property type="protein sequence ID" value="PVH36944.1"/>
    <property type="molecule type" value="Genomic_DNA"/>
</dbReference>
<protein>
    <submittedName>
        <fullName evidence="2">Uncharacterized protein</fullName>
    </submittedName>
</protein>